<dbReference type="AlphaFoldDB" id="A0A0A8XT63"/>
<reference evidence="1" key="1">
    <citation type="submission" date="2014-09" db="EMBL/GenBank/DDBJ databases">
        <authorList>
            <person name="Magalhaes I.L.F."/>
            <person name="Oliveira U."/>
            <person name="Santos F.R."/>
            <person name="Vidigal T.H.D.A."/>
            <person name="Brescovit A.D."/>
            <person name="Santos A.J."/>
        </authorList>
    </citation>
    <scope>NUCLEOTIDE SEQUENCE</scope>
    <source>
        <tissue evidence="1">Shoot tissue taken approximately 20 cm above the soil surface</tissue>
    </source>
</reference>
<reference evidence="1" key="2">
    <citation type="journal article" date="2015" name="Data Brief">
        <title>Shoot transcriptome of the giant reed, Arundo donax.</title>
        <authorList>
            <person name="Barrero R.A."/>
            <person name="Guerrero F.D."/>
            <person name="Moolhuijzen P."/>
            <person name="Goolsby J.A."/>
            <person name="Tidwell J."/>
            <person name="Bellgard S.E."/>
            <person name="Bellgard M.I."/>
        </authorList>
    </citation>
    <scope>NUCLEOTIDE SEQUENCE</scope>
    <source>
        <tissue evidence="1">Shoot tissue taken approximately 20 cm above the soil surface</tissue>
    </source>
</reference>
<proteinExistence type="predicted"/>
<protein>
    <submittedName>
        <fullName evidence="1">Uncharacterized protein</fullName>
    </submittedName>
</protein>
<organism evidence="1">
    <name type="scientific">Arundo donax</name>
    <name type="common">Giant reed</name>
    <name type="synonym">Donax arundinaceus</name>
    <dbReference type="NCBI Taxonomy" id="35708"/>
    <lineage>
        <taxon>Eukaryota</taxon>
        <taxon>Viridiplantae</taxon>
        <taxon>Streptophyta</taxon>
        <taxon>Embryophyta</taxon>
        <taxon>Tracheophyta</taxon>
        <taxon>Spermatophyta</taxon>
        <taxon>Magnoliopsida</taxon>
        <taxon>Liliopsida</taxon>
        <taxon>Poales</taxon>
        <taxon>Poaceae</taxon>
        <taxon>PACMAD clade</taxon>
        <taxon>Arundinoideae</taxon>
        <taxon>Arundineae</taxon>
        <taxon>Arundo</taxon>
    </lineage>
</organism>
<dbReference type="EMBL" id="GBRH01280776">
    <property type="protein sequence ID" value="JAD17119.1"/>
    <property type="molecule type" value="Transcribed_RNA"/>
</dbReference>
<name>A0A0A8XT63_ARUDO</name>
<evidence type="ECO:0000313" key="1">
    <source>
        <dbReference type="EMBL" id="JAD17119.1"/>
    </source>
</evidence>
<sequence>MIIWDMRTECSCCLPFWYRLNLTKTP</sequence>
<accession>A0A0A8XT63</accession>